<reference evidence="2" key="1">
    <citation type="submission" date="2020-04" db="EMBL/GenBank/DDBJ databases">
        <title>Hybrid Assembly of Korean Phytophthora infestans isolates.</title>
        <authorList>
            <person name="Prokchorchik M."/>
            <person name="Lee Y."/>
            <person name="Seo J."/>
            <person name="Cho J.-H."/>
            <person name="Park Y.-E."/>
            <person name="Jang D.-C."/>
            <person name="Im J.-S."/>
            <person name="Choi J.-G."/>
            <person name="Park H.-J."/>
            <person name="Lee G.-B."/>
            <person name="Lee Y.-G."/>
            <person name="Hong S.-Y."/>
            <person name="Cho K."/>
            <person name="Sohn K.H."/>
        </authorList>
    </citation>
    <scope>NUCLEOTIDE SEQUENCE</scope>
    <source>
        <strain evidence="2">KR_1_A1</strain>
    </source>
</reference>
<evidence type="ECO:0000256" key="1">
    <source>
        <dbReference type="SAM" id="MobiDB-lite"/>
    </source>
</evidence>
<organism evidence="2 3">
    <name type="scientific">Phytophthora infestans</name>
    <name type="common">Potato late blight agent</name>
    <name type="synonym">Botrytis infestans</name>
    <dbReference type="NCBI Taxonomy" id="4787"/>
    <lineage>
        <taxon>Eukaryota</taxon>
        <taxon>Sar</taxon>
        <taxon>Stramenopiles</taxon>
        <taxon>Oomycota</taxon>
        <taxon>Peronosporomycetes</taxon>
        <taxon>Peronosporales</taxon>
        <taxon>Peronosporaceae</taxon>
        <taxon>Phytophthora</taxon>
    </lineage>
</organism>
<gene>
    <name evidence="2" type="ORF">GN244_ATG20189</name>
</gene>
<keyword evidence="3" id="KW-1185">Reference proteome</keyword>
<dbReference type="Proteomes" id="UP000602510">
    <property type="component" value="Unassembled WGS sequence"/>
</dbReference>
<accession>A0A833W3H2</accession>
<proteinExistence type="predicted"/>
<evidence type="ECO:0000313" key="3">
    <source>
        <dbReference type="Proteomes" id="UP000602510"/>
    </source>
</evidence>
<feature type="compositionally biased region" description="Basic and acidic residues" evidence="1">
    <location>
        <begin position="60"/>
        <end position="74"/>
    </location>
</feature>
<dbReference type="EMBL" id="WSZM01001137">
    <property type="protein sequence ID" value="KAF4028143.1"/>
    <property type="molecule type" value="Genomic_DNA"/>
</dbReference>
<evidence type="ECO:0000313" key="2">
    <source>
        <dbReference type="EMBL" id="KAF4028143.1"/>
    </source>
</evidence>
<name>A0A833W3H2_PHYIN</name>
<feature type="region of interest" description="Disordered" evidence="1">
    <location>
        <begin position="60"/>
        <end position="99"/>
    </location>
</feature>
<dbReference type="AlphaFoldDB" id="A0A833W3H2"/>
<protein>
    <submittedName>
        <fullName evidence="2">Uncharacterized protein</fullName>
    </submittedName>
</protein>
<comment type="caution">
    <text evidence="2">The sequence shown here is derived from an EMBL/GenBank/DDBJ whole genome shotgun (WGS) entry which is preliminary data.</text>
</comment>
<sequence length="212" mass="23007">MAGSTGASFQQEARLLLTLQSPRGMDIESTVSATTAPRTDHNVAYEICLLTTTSPILSRLDKPNDCPAKSECKSKTATSNSEDDAEAASSSDKVGAEENGGVIADLDNELEACMAEMQALSTDELLSLLSSLHELSYIDTNELHRMQKVLNKDFIGGWEGTAKKRILAKLRFVRECSRYLHPVELPALINECFPQSCPVSVITSALFHGARS</sequence>